<gene>
    <name evidence="3" type="ORF">Vafri_17592</name>
</gene>
<dbReference type="PANTHER" id="PTHR12298:SF4">
    <property type="entry name" value="PROGRAMMED CELL DEATH PROTEIN 2"/>
    <property type="match status" value="1"/>
</dbReference>
<evidence type="ECO:0000256" key="1">
    <source>
        <dbReference type="SAM" id="MobiDB-lite"/>
    </source>
</evidence>
<dbReference type="PANTHER" id="PTHR12298">
    <property type="entry name" value="PCDC2 PROGRAMMED CELL DEATH PROTEIN 2 -RELATED"/>
    <property type="match status" value="1"/>
</dbReference>
<name>A0A8J4BR39_9CHLO</name>
<proteinExistence type="predicted"/>
<keyword evidence="4" id="KW-1185">Reference proteome</keyword>
<reference evidence="3" key="1">
    <citation type="journal article" date="2021" name="Proc. Natl. Acad. Sci. U.S.A.">
        <title>Three genomes in the algal genus Volvox reveal the fate of a haploid sex-determining region after a transition to homothallism.</title>
        <authorList>
            <person name="Yamamoto K."/>
            <person name="Hamaji T."/>
            <person name="Kawai-Toyooka H."/>
            <person name="Matsuzaki R."/>
            <person name="Takahashi F."/>
            <person name="Nishimura Y."/>
            <person name="Kawachi M."/>
            <person name="Noguchi H."/>
            <person name="Minakuchi Y."/>
            <person name="Umen J.G."/>
            <person name="Toyoda A."/>
            <person name="Nozaki H."/>
        </authorList>
    </citation>
    <scope>NUCLEOTIDE SEQUENCE</scope>
    <source>
        <strain evidence="3">NIES-3780</strain>
    </source>
</reference>
<evidence type="ECO:0000313" key="4">
    <source>
        <dbReference type="Proteomes" id="UP000747399"/>
    </source>
</evidence>
<dbReference type="EMBL" id="BNCO01000059">
    <property type="protein sequence ID" value="GIL63698.1"/>
    <property type="molecule type" value="Genomic_DNA"/>
</dbReference>
<feature type="compositionally biased region" description="Low complexity" evidence="1">
    <location>
        <begin position="212"/>
        <end position="230"/>
    </location>
</feature>
<feature type="domain" description="Programmed cell death protein 2 C-terminal" evidence="2">
    <location>
        <begin position="340"/>
        <end position="447"/>
    </location>
</feature>
<feature type="compositionally biased region" description="Low complexity" evidence="1">
    <location>
        <begin position="185"/>
        <end position="199"/>
    </location>
</feature>
<protein>
    <recommendedName>
        <fullName evidence="2">Programmed cell death protein 2 C-terminal domain-containing protein</fullName>
    </recommendedName>
</protein>
<organism evidence="3 4">
    <name type="scientific">Volvox africanus</name>
    <dbReference type="NCBI Taxonomy" id="51714"/>
    <lineage>
        <taxon>Eukaryota</taxon>
        <taxon>Viridiplantae</taxon>
        <taxon>Chlorophyta</taxon>
        <taxon>core chlorophytes</taxon>
        <taxon>Chlorophyceae</taxon>
        <taxon>CS clade</taxon>
        <taxon>Chlamydomonadales</taxon>
        <taxon>Volvocaceae</taxon>
        <taxon>Volvox</taxon>
    </lineage>
</organism>
<accession>A0A8J4BR39</accession>
<feature type="region of interest" description="Disordered" evidence="1">
    <location>
        <begin position="251"/>
        <end position="295"/>
    </location>
</feature>
<dbReference type="Pfam" id="PF04194">
    <property type="entry name" value="PDCD2_C"/>
    <property type="match status" value="1"/>
</dbReference>
<sequence>MPSVEAAGLAQVAPEDEDEPEEILWNLGFVEKPEKPQLLLRHRFPSKVGGRPAWLDPVRLPSLEMLTCRASGRLLDFLLQVYAPVDANPVEGFHRCLFLFISPEGSRLREPGAVRLFRCQLPRHNPYYSSEPPSNKDKYPQLLKPSDADASRERDPWRSVDAERPLTAVSTSSSPSSVKRRKEAAAAAAPADAATTAAAELAGGVPGDGDRSGTASTTAAAAAPLPRTGLRGPGGLYLELELIVEPEDDYMDEEGEEEVTSQARRPGPVAGGPGERRGGEEEGHGDGGAVEGGDGGVEAEVRRALQQYRARVAEEGELDDEELPPDVLEAVEDATAPEQRCFVDFQARVSWAPDQVIRYCFQDGAQPLWPAPHGRPGPGDIPPCPCCGAPRKMEFQVMPQLLHYLQLDEDDPASPDWSTLVAYTCAASCSPPAGTECAYLEEVVWVQSPAP</sequence>
<feature type="region of interest" description="Disordered" evidence="1">
    <location>
        <begin position="126"/>
        <end position="233"/>
    </location>
</feature>
<dbReference type="GO" id="GO:0005737">
    <property type="term" value="C:cytoplasm"/>
    <property type="evidence" value="ECO:0007669"/>
    <property type="project" value="InterPro"/>
</dbReference>
<feature type="compositionally biased region" description="Basic and acidic residues" evidence="1">
    <location>
        <begin position="274"/>
        <end position="285"/>
    </location>
</feature>
<evidence type="ECO:0000313" key="3">
    <source>
        <dbReference type="EMBL" id="GIL63698.1"/>
    </source>
</evidence>
<dbReference type="AlphaFoldDB" id="A0A8J4BR39"/>
<feature type="compositionally biased region" description="Basic and acidic residues" evidence="1">
    <location>
        <begin position="146"/>
        <end position="164"/>
    </location>
</feature>
<dbReference type="Proteomes" id="UP000747399">
    <property type="component" value="Unassembled WGS sequence"/>
</dbReference>
<comment type="caution">
    <text evidence="3">The sequence shown here is derived from an EMBL/GenBank/DDBJ whole genome shotgun (WGS) entry which is preliminary data.</text>
</comment>
<evidence type="ECO:0000259" key="2">
    <source>
        <dbReference type="Pfam" id="PF04194"/>
    </source>
</evidence>
<dbReference type="InterPro" id="IPR007320">
    <property type="entry name" value="PDCD2_C"/>
</dbReference>
<feature type="compositionally biased region" description="Gly residues" evidence="1">
    <location>
        <begin position="286"/>
        <end position="295"/>
    </location>
</feature>